<organism evidence="2 3">
    <name type="scientific">Salinactinospora qingdaonensis</name>
    <dbReference type="NCBI Taxonomy" id="702744"/>
    <lineage>
        <taxon>Bacteria</taxon>
        <taxon>Bacillati</taxon>
        <taxon>Actinomycetota</taxon>
        <taxon>Actinomycetes</taxon>
        <taxon>Streptosporangiales</taxon>
        <taxon>Nocardiopsidaceae</taxon>
        <taxon>Salinactinospora</taxon>
    </lineage>
</organism>
<comment type="caution">
    <text evidence="2">The sequence shown here is derived from an EMBL/GenBank/DDBJ whole genome shotgun (WGS) entry which is preliminary data.</text>
</comment>
<dbReference type="EMBL" id="BAABDD010000008">
    <property type="protein sequence ID" value="GAA3742242.1"/>
    <property type="molecule type" value="Genomic_DNA"/>
</dbReference>
<feature type="region of interest" description="Disordered" evidence="1">
    <location>
        <begin position="46"/>
        <end position="72"/>
    </location>
</feature>
<gene>
    <name evidence="2" type="ORF">GCM10022402_22440</name>
</gene>
<protein>
    <submittedName>
        <fullName evidence="2">Uncharacterized protein</fullName>
    </submittedName>
</protein>
<evidence type="ECO:0000256" key="1">
    <source>
        <dbReference type="SAM" id="MobiDB-lite"/>
    </source>
</evidence>
<evidence type="ECO:0000313" key="2">
    <source>
        <dbReference type="EMBL" id="GAA3742242.1"/>
    </source>
</evidence>
<dbReference type="Proteomes" id="UP001500908">
    <property type="component" value="Unassembled WGS sequence"/>
</dbReference>
<reference evidence="3" key="1">
    <citation type="journal article" date="2019" name="Int. J. Syst. Evol. Microbiol.">
        <title>The Global Catalogue of Microorganisms (GCM) 10K type strain sequencing project: providing services to taxonomists for standard genome sequencing and annotation.</title>
        <authorList>
            <consortium name="The Broad Institute Genomics Platform"/>
            <consortium name="The Broad Institute Genome Sequencing Center for Infectious Disease"/>
            <person name="Wu L."/>
            <person name="Ma J."/>
        </authorList>
    </citation>
    <scope>NUCLEOTIDE SEQUENCE [LARGE SCALE GENOMIC DNA]</scope>
    <source>
        <strain evidence="3">JCM 17137</strain>
    </source>
</reference>
<name>A0ABP7FR53_9ACTN</name>
<keyword evidence="3" id="KW-1185">Reference proteome</keyword>
<sequence length="115" mass="13003">MQYRDSETVATGESVYYSVQVDEHSAPVVLRVQWLDDSPAADDVDTILQASAPPKPHHTPRHAPRQASPHGSRGAHLQACLYLPLARFSPFSLRWAAFPWVGWARRWRSLVRCTI</sequence>
<accession>A0ABP7FR53</accession>
<proteinExistence type="predicted"/>
<evidence type="ECO:0000313" key="3">
    <source>
        <dbReference type="Proteomes" id="UP001500908"/>
    </source>
</evidence>
<feature type="compositionally biased region" description="Basic residues" evidence="1">
    <location>
        <begin position="55"/>
        <end position="64"/>
    </location>
</feature>